<evidence type="ECO:0000313" key="3">
    <source>
        <dbReference type="Proteomes" id="UP000076738"/>
    </source>
</evidence>
<reference evidence="2 3" key="1">
    <citation type="journal article" date="2016" name="Mol. Biol. Evol.">
        <title>Comparative Genomics of Early-Diverging Mushroom-Forming Fungi Provides Insights into the Origins of Lignocellulose Decay Capabilities.</title>
        <authorList>
            <person name="Nagy L.G."/>
            <person name="Riley R."/>
            <person name="Tritt A."/>
            <person name="Adam C."/>
            <person name="Daum C."/>
            <person name="Floudas D."/>
            <person name="Sun H."/>
            <person name="Yadav J.S."/>
            <person name="Pangilinan J."/>
            <person name="Larsson K.H."/>
            <person name="Matsuura K."/>
            <person name="Barry K."/>
            <person name="Labutti K."/>
            <person name="Kuo R."/>
            <person name="Ohm R.A."/>
            <person name="Bhattacharya S.S."/>
            <person name="Shirouzu T."/>
            <person name="Yoshinaga Y."/>
            <person name="Martin F.M."/>
            <person name="Grigoriev I.V."/>
            <person name="Hibbett D.S."/>
        </authorList>
    </citation>
    <scope>NUCLEOTIDE SEQUENCE [LARGE SCALE GENOMIC DNA]</scope>
    <source>
        <strain evidence="2 3">TUFC12733</strain>
    </source>
</reference>
<dbReference type="Proteomes" id="UP000076738">
    <property type="component" value="Unassembled WGS sequence"/>
</dbReference>
<dbReference type="OrthoDB" id="10416661at2759"/>
<evidence type="ECO:0000256" key="1">
    <source>
        <dbReference type="SAM" id="MobiDB-lite"/>
    </source>
</evidence>
<feature type="compositionally biased region" description="Polar residues" evidence="1">
    <location>
        <begin position="1"/>
        <end position="12"/>
    </location>
</feature>
<gene>
    <name evidence="2" type="ORF">CALVIDRAFT_533309</name>
</gene>
<proteinExistence type="predicted"/>
<evidence type="ECO:0000313" key="2">
    <source>
        <dbReference type="EMBL" id="KZP01003.1"/>
    </source>
</evidence>
<feature type="compositionally biased region" description="Low complexity" evidence="1">
    <location>
        <begin position="17"/>
        <end position="28"/>
    </location>
</feature>
<organism evidence="2 3">
    <name type="scientific">Calocera viscosa (strain TUFC12733)</name>
    <dbReference type="NCBI Taxonomy" id="1330018"/>
    <lineage>
        <taxon>Eukaryota</taxon>
        <taxon>Fungi</taxon>
        <taxon>Dikarya</taxon>
        <taxon>Basidiomycota</taxon>
        <taxon>Agaricomycotina</taxon>
        <taxon>Dacrymycetes</taxon>
        <taxon>Dacrymycetales</taxon>
        <taxon>Dacrymycetaceae</taxon>
        <taxon>Calocera</taxon>
    </lineage>
</organism>
<feature type="region of interest" description="Disordered" evidence="1">
    <location>
        <begin position="66"/>
        <end position="89"/>
    </location>
</feature>
<protein>
    <submittedName>
        <fullName evidence="2">Uncharacterized protein</fullName>
    </submittedName>
</protein>
<dbReference type="AlphaFoldDB" id="A0A167RK98"/>
<feature type="region of interest" description="Disordered" evidence="1">
    <location>
        <begin position="1"/>
        <end position="38"/>
    </location>
</feature>
<accession>A0A167RK98</accession>
<keyword evidence="3" id="KW-1185">Reference proteome</keyword>
<dbReference type="EMBL" id="KV417268">
    <property type="protein sequence ID" value="KZP01003.1"/>
    <property type="molecule type" value="Genomic_DNA"/>
</dbReference>
<feature type="compositionally biased region" description="Basic and acidic residues" evidence="1">
    <location>
        <begin position="66"/>
        <end position="76"/>
    </location>
</feature>
<feature type="compositionally biased region" description="Basic residues" evidence="1">
    <location>
        <begin position="77"/>
        <end position="89"/>
    </location>
</feature>
<sequence length="89" mass="10292">MMVAQQTPNTSMHDPASYSPTSSSNRSSFGNDPRRLTDDPVTAYARALHEYTRKLWLEALRQEQMTKEKMGSEPDRHRKGQWRNGKLRA</sequence>
<name>A0A167RK98_CALVF</name>